<dbReference type="Proteomes" id="UP001357485">
    <property type="component" value="Unassembled WGS sequence"/>
</dbReference>
<feature type="region of interest" description="Disordered" evidence="1">
    <location>
        <begin position="44"/>
        <end position="64"/>
    </location>
</feature>
<proteinExistence type="predicted"/>
<sequence length="183" mass="19581">MVVYSPLPPPGRVLFTVPPPGTVFPIPPPGSPFATTGCMWPVAPTPPIPSPGPSSGHPAPGGGRAGINYLHPKEFTLINLLERVDKPWENGPITGTSLKVTPFRVPTNYTVSYLIERLSKTDGKGLEIVEVYERGDGHWGKGTNIPHDSGGAKKVITEYGWTARRGASANGLEPVWAVIQKDK</sequence>
<reference evidence="2 3" key="1">
    <citation type="submission" date="2023-08" db="EMBL/GenBank/DDBJ databases">
        <title>Black Yeasts Isolated from many extreme environments.</title>
        <authorList>
            <person name="Coleine C."/>
            <person name="Stajich J.E."/>
            <person name="Selbmann L."/>
        </authorList>
    </citation>
    <scope>NUCLEOTIDE SEQUENCE [LARGE SCALE GENOMIC DNA]</scope>
    <source>
        <strain evidence="2 3">CCFEE 536</strain>
    </source>
</reference>
<evidence type="ECO:0000313" key="3">
    <source>
        <dbReference type="Proteomes" id="UP001357485"/>
    </source>
</evidence>
<evidence type="ECO:0000313" key="2">
    <source>
        <dbReference type="EMBL" id="KAK5256144.1"/>
    </source>
</evidence>
<dbReference type="EMBL" id="JAVRRA010008671">
    <property type="protein sequence ID" value="KAK5256144.1"/>
    <property type="molecule type" value="Genomic_DNA"/>
</dbReference>
<comment type="caution">
    <text evidence="2">The sequence shown here is derived from an EMBL/GenBank/DDBJ whole genome shotgun (WGS) entry which is preliminary data.</text>
</comment>
<keyword evidence="3" id="KW-1185">Reference proteome</keyword>
<protein>
    <submittedName>
        <fullName evidence="2">Uncharacterized protein</fullName>
    </submittedName>
</protein>
<evidence type="ECO:0000256" key="1">
    <source>
        <dbReference type="SAM" id="MobiDB-lite"/>
    </source>
</evidence>
<name>A0ABR0LZ34_9PEZI</name>
<organism evidence="2 3">
    <name type="scientific">Cryomyces antarcticus</name>
    <dbReference type="NCBI Taxonomy" id="329879"/>
    <lineage>
        <taxon>Eukaryota</taxon>
        <taxon>Fungi</taxon>
        <taxon>Dikarya</taxon>
        <taxon>Ascomycota</taxon>
        <taxon>Pezizomycotina</taxon>
        <taxon>Dothideomycetes</taxon>
        <taxon>Dothideomycetes incertae sedis</taxon>
        <taxon>Cryomyces</taxon>
    </lineage>
</organism>
<accession>A0ABR0LZ34</accession>
<gene>
    <name evidence="2" type="ORF">LTR16_003923</name>
</gene>